<sequence length="345" mass="39414">MSAQGPIADLITTYHELNATIIDEFHEEPSALEFMRYVAKNRPFVVRSGAKSWKAYKEWNAEYLAKVMKDKDVQVAVTPYGNADGVVETEDGTLLAVEPHQMQENFLDFMHYVQADSSIPPPSPPEIRNVKYGQTQNDNLRSEYSTLFADVPQDIPWARIALQQPPDAINFWLGNARSVTAMHKDNYENVYVQIRGQKHFVLLPPIEMPCANEQFLTQHHYTPVSAQDSETLQVKPQINPEPIPVAIWDPEVPSERTSEYSHLSKPLSLTLNEGDMLYLPAMWYHKVKQSSGEEGFACAVNYWYDMSFEGAFWAQNSFVRDVVLEGRRRVGYPNLEIGEKNKEVI</sequence>
<dbReference type="InterPro" id="IPR014710">
    <property type="entry name" value="RmlC-like_jellyroll"/>
</dbReference>
<feature type="domain" description="JmjC" evidence="1">
    <location>
        <begin position="140"/>
        <end position="319"/>
    </location>
</feature>
<proteinExistence type="predicted"/>
<dbReference type="STRING" id="1073089.A0A1L9RN60"/>
<dbReference type="SUPFAM" id="SSF51197">
    <property type="entry name" value="Clavaminate synthase-like"/>
    <property type="match status" value="1"/>
</dbReference>
<dbReference type="PANTHER" id="PTHR12461:SF99">
    <property type="entry name" value="BIFUNCTIONAL PEPTIDASE AND (3S)-LYSYL HYDROXYLASE JMJD7"/>
    <property type="match status" value="1"/>
</dbReference>
<dbReference type="SMART" id="SM00558">
    <property type="entry name" value="JmjC"/>
    <property type="match status" value="1"/>
</dbReference>
<keyword evidence="3" id="KW-1185">Reference proteome</keyword>
<dbReference type="AlphaFoldDB" id="A0A1L9RN60"/>
<dbReference type="Gene3D" id="2.60.120.10">
    <property type="entry name" value="Jelly Rolls"/>
    <property type="match status" value="1"/>
</dbReference>
<gene>
    <name evidence="2" type="ORF">ASPWEDRAFT_184203</name>
</gene>
<accession>A0A1L9RN60</accession>
<evidence type="ECO:0000313" key="2">
    <source>
        <dbReference type="EMBL" id="OJJ36267.1"/>
    </source>
</evidence>
<dbReference type="OrthoDB" id="415358at2759"/>
<dbReference type="GeneID" id="63747870"/>
<organism evidence="2 3">
    <name type="scientific">Aspergillus wentii DTO 134E9</name>
    <dbReference type="NCBI Taxonomy" id="1073089"/>
    <lineage>
        <taxon>Eukaryota</taxon>
        <taxon>Fungi</taxon>
        <taxon>Dikarya</taxon>
        <taxon>Ascomycota</taxon>
        <taxon>Pezizomycotina</taxon>
        <taxon>Eurotiomycetes</taxon>
        <taxon>Eurotiomycetidae</taxon>
        <taxon>Eurotiales</taxon>
        <taxon>Aspergillaceae</taxon>
        <taxon>Aspergillus</taxon>
        <taxon>Aspergillus subgen. Cremei</taxon>
    </lineage>
</organism>
<evidence type="ECO:0000259" key="1">
    <source>
        <dbReference type="PROSITE" id="PS51184"/>
    </source>
</evidence>
<dbReference type="RefSeq" id="XP_040689943.1">
    <property type="nucleotide sequence ID" value="XM_040832022.1"/>
</dbReference>
<dbReference type="VEuPathDB" id="FungiDB:ASPWEDRAFT_184203"/>
<protein>
    <recommendedName>
        <fullName evidence="1">JmjC domain-containing protein</fullName>
    </recommendedName>
</protein>
<dbReference type="Proteomes" id="UP000184383">
    <property type="component" value="Unassembled WGS sequence"/>
</dbReference>
<name>A0A1L9RN60_ASPWE</name>
<dbReference type="InterPro" id="IPR041667">
    <property type="entry name" value="Cupin_8"/>
</dbReference>
<dbReference type="Pfam" id="PF13621">
    <property type="entry name" value="Cupin_8"/>
    <property type="match status" value="1"/>
</dbReference>
<dbReference type="PANTHER" id="PTHR12461">
    <property type="entry name" value="HYPOXIA-INDUCIBLE FACTOR 1 ALPHA INHIBITOR-RELATED"/>
    <property type="match status" value="1"/>
</dbReference>
<dbReference type="PROSITE" id="PS51184">
    <property type="entry name" value="JMJC"/>
    <property type="match status" value="1"/>
</dbReference>
<reference evidence="3" key="1">
    <citation type="journal article" date="2017" name="Genome Biol.">
        <title>Comparative genomics reveals high biological diversity and specific adaptations in the industrially and medically important fungal genus Aspergillus.</title>
        <authorList>
            <person name="de Vries R.P."/>
            <person name="Riley R."/>
            <person name="Wiebenga A."/>
            <person name="Aguilar-Osorio G."/>
            <person name="Amillis S."/>
            <person name="Uchima C.A."/>
            <person name="Anderluh G."/>
            <person name="Asadollahi M."/>
            <person name="Askin M."/>
            <person name="Barry K."/>
            <person name="Battaglia E."/>
            <person name="Bayram O."/>
            <person name="Benocci T."/>
            <person name="Braus-Stromeyer S.A."/>
            <person name="Caldana C."/>
            <person name="Canovas D."/>
            <person name="Cerqueira G.C."/>
            <person name="Chen F."/>
            <person name="Chen W."/>
            <person name="Choi C."/>
            <person name="Clum A."/>
            <person name="Dos Santos R.A."/>
            <person name="Damasio A.R."/>
            <person name="Diallinas G."/>
            <person name="Emri T."/>
            <person name="Fekete E."/>
            <person name="Flipphi M."/>
            <person name="Freyberg S."/>
            <person name="Gallo A."/>
            <person name="Gournas C."/>
            <person name="Habgood R."/>
            <person name="Hainaut M."/>
            <person name="Harispe M.L."/>
            <person name="Henrissat B."/>
            <person name="Hilden K.S."/>
            <person name="Hope R."/>
            <person name="Hossain A."/>
            <person name="Karabika E."/>
            <person name="Karaffa L."/>
            <person name="Karanyi Z."/>
            <person name="Krasevec N."/>
            <person name="Kuo A."/>
            <person name="Kusch H."/>
            <person name="LaButti K."/>
            <person name="Lagendijk E.L."/>
            <person name="Lapidus A."/>
            <person name="Levasseur A."/>
            <person name="Lindquist E."/>
            <person name="Lipzen A."/>
            <person name="Logrieco A.F."/>
            <person name="MacCabe A."/>
            <person name="Maekelae M.R."/>
            <person name="Malavazi I."/>
            <person name="Melin P."/>
            <person name="Meyer V."/>
            <person name="Mielnichuk N."/>
            <person name="Miskei M."/>
            <person name="Molnar A.P."/>
            <person name="Mule G."/>
            <person name="Ngan C.Y."/>
            <person name="Orejas M."/>
            <person name="Orosz E."/>
            <person name="Ouedraogo J.P."/>
            <person name="Overkamp K.M."/>
            <person name="Park H.-S."/>
            <person name="Perrone G."/>
            <person name="Piumi F."/>
            <person name="Punt P.J."/>
            <person name="Ram A.F."/>
            <person name="Ramon A."/>
            <person name="Rauscher S."/>
            <person name="Record E."/>
            <person name="Riano-Pachon D.M."/>
            <person name="Robert V."/>
            <person name="Roehrig J."/>
            <person name="Ruller R."/>
            <person name="Salamov A."/>
            <person name="Salih N.S."/>
            <person name="Samson R.A."/>
            <person name="Sandor E."/>
            <person name="Sanguinetti M."/>
            <person name="Schuetze T."/>
            <person name="Sepcic K."/>
            <person name="Shelest E."/>
            <person name="Sherlock G."/>
            <person name="Sophianopoulou V."/>
            <person name="Squina F.M."/>
            <person name="Sun H."/>
            <person name="Susca A."/>
            <person name="Todd R.B."/>
            <person name="Tsang A."/>
            <person name="Unkles S.E."/>
            <person name="van de Wiele N."/>
            <person name="van Rossen-Uffink D."/>
            <person name="Oliveira J.V."/>
            <person name="Vesth T.C."/>
            <person name="Visser J."/>
            <person name="Yu J.-H."/>
            <person name="Zhou M."/>
            <person name="Andersen M.R."/>
            <person name="Archer D.B."/>
            <person name="Baker S.E."/>
            <person name="Benoit I."/>
            <person name="Brakhage A.A."/>
            <person name="Braus G.H."/>
            <person name="Fischer R."/>
            <person name="Frisvad J.C."/>
            <person name="Goldman G.H."/>
            <person name="Houbraken J."/>
            <person name="Oakley B."/>
            <person name="Pocsi I."/>
            <person name="Scazzocchio C."/>
            <person name="Seiboth B."/>
            <person name="vanKuyk P.A."/>
            <person name="Wortman J."/>
            <person name="Dyer P.S."/>
            <person name="Grigoriev I.V."/>
        </authorList>
    </citation>
    <scope>NUCLEOTIDE SEQUENCE [LARGE SCALE GENOMIC DNA]</scope>
    <source>
        <strain evidence="3">DTO 134E9</strain>
    </source>
</reference>
<dbReference type="EMBL" id="KV878212">
    <property type="protein sequence ID" value="OJJ36267.1"/>
    <property type="molecule type" value="Genomic_DNA"/>
</dbReference>
<evidence type="ECO:0000313" key="3">
    <source>
        <dbReference type="Proteomes" id="UP000184383"/>
    </source>
</evidence>
<dbReference type="InterPro" id="IPR003347">
    <property type="entry name" value="JmjC_dom"/>
</dbReference>